<dbReference type="PANTHER" id="PTHR42730">
    <property type="entry name" value="2-OXOGLUTARATE SYNTHASE SUBUNIT KORC"/>
    <property type="match status" value="1"/>
</dbReference>
<dbReference type="OrthoDB" id="9789125at2"/>
<dbReference type="EMBL" id="FOGV01000001">
    <property type="protein sequence ID" value="SER43491.1"/>
    <property type="molecule type" value="Genomic_DNA"/>
</dbReference>
<evidence type="ECO:0000313" key="3">
    <source>
        <dbReference type="EMBL" id="SER43491.1"/>
    </source>
</evidence>
<dbReference type="InterPro" id="IPR052554">
    <property type="entry name" value="2-oxoglutarate_synth_KorC"/>
</dbReference>
<dbReference type="GO" id="GO:0016903">
    <property type="term" value="F:oxidoreductase activity, acting on the aldehyde or oxo group of donors"/>
    <property type="evidence" value="ECO:0007669"/>
    <property type="project" value="InterPro"/>
</dbReference>
<gene>
    <name evidence="3" type="ORF">SAMN05444126_10192</name>
</gene>
<dbReference type="PANTHER" id="PTHR42730:SF1">
    <property type="entry name" value="2-OXOGLUTARATE SYNTHASE SUBUNIT KORC"/>
    <property type="match status" value="1"/>
</dbReference>
<dbReference type="Proteomes" id="UP000199318">
    <property type="component" value="Unassembled WGS sequence"/>
</dbReference>
<dbReference type="Gene3D" id="3.40.920.10">
    <property type="entry name" value="Pyruvate-ferredoxin oxidoreductase, PFOR, domain III"/>
    <property type="match status" value="1"/>
</dbReference>
<keyword evidence="1" id="KW-0560">Oxidoreductase</keyword>
<dbReference type="Pfam" id="PF01558">
    <property type="entry name" value="POR"/>
    <property type="match status" value="1"/>
</dbReference>
<keyword evidence="4" id="KW-1185">Reference proteome</keyword>
<dbReference type="AlphaFoldDB" id="A0A1H9P5X4"/>
<dbReference type="RefSeq" id="WP_093071561.1">
    <property type="nucleotide sequence ID" value="NZ_FOGV01000001.1"/>
</dbReference>
<organism evidence="3 4">
    <name type="scientific">Salisediminibacterium halotolerans</name>
    <dbReference type="NCBI Taxonomy" id="517425"/>
    <lineage>
        <taxon>Bacteria</taxon>
        <taxon>Bacillati</taxon>
        <taxon>Bacillota</taxon>
        <taxon>Bacilli</taxon>
        <taxon>Bacillales</taxon>
        <taxon>Bacillaceae</taxon>
        <taxon>Salisediminibacterium</taxon>
    </lineage>
</organism>
<dbReference type="SUPFAM" id="SSF53323">
    <property type="entry name" value="Pyruvate-ferredoxin oxidoreductase, PFOR, domain III"/>
    <property type="match status" value="1"/>
</dbReference>
<name>A0A1H9P5X4_9BACI</name>
<dbReference type="InterPro" id="IPR019752">
    <property type="entry name" value="Pyrv/ketoisovalerate_OxRed_cat"/>
</dbReference>
<evidence type="ECO:0000259" key="2">
    <source>
        <dbReference type="Pfam" id="PF01558"/>
    </source>
</evidence>
<feature type="domain" description="Pyruvate/ketoisovalerate oxidoreductase catalytic" evidence="2">
    <location>
        <begin position="11"/>
        <end position="173"/>
    </location>
</feature>
<accession>A0A1H9P5X4</accession>
<comment type="caution">
    <text evidence="3">The sequence shown here is derived from an EMBL/GenBank/DDBJ whole genome shotgun (WGS) entry which is preliminary data.</text>
</comment>
<dbReference type="InterPro" id="IPR002869">
    <property type="entry name" value="Pyrv_flavodox_OxRed_cen"/>
</dbReference>
<evidence type="ECO:0000313" key="4">
    <source>
        <dbReference type="Proteomes" id="UP000199318"/>
    </source>
</evidence>
<reference evidence="4" key="1">
    <citation type="submission" date="2016-10" db="EMBL/GenBank/DDBJ databases">
        <authorList>
            <person name="de Groot N.N."/>
        </authorList>
    </citation>
    <scope>NUCLEOTIDE SEQUENCE [LARGE SCALE GENOMIC DNA]</scope>
    <source>
        <strain evidence="4">10nlg</strain>
    </source>
</reference>
<protein>
    <submittedName>
        <fullName evidence="3">2-oxoglutarate ferredoxin oxidoreductase subunit gamma</fullName>
    </submittedName>
</protein>
<proteinExistence type="predicted"/>
<sequence>MKAEFIIAGFGGQGVMSIGQVLAYAGMHAGKQVSWLPSYGPEQRGGTAHASVVISDDAVDSPIVSVPSYAVILNDPSLEKFLPKISTNGVLLINSDCITSEVARKDLYTAEIGASLIAAAIGNERVSGIVLLGALVQMTSLISREDLTKGLADVFGGEKQHLLAMNEAALQAGECAAEINFTFPII</sequence>
<evidence type="ECO:0000256" key="1">
    <source>
        <dbReference type="ARBA" id="ARBA00023002"/>
    </source>
</evidence>
<dbReference type="STRING" id="1464123.SAMN05444126_10192"/>